<organism evidence="1 2">
    <name type="scientific">bacterium (Candidatus Ratteibacteria) CG15_BIG_FIL_POST_REV_8_21_14_020_41_12</name>
    <dbReference type="NCBI Taxonomy" id="2014291"/>
    <lineage>
        <taxon>Bacteria</taxon>
        <taxon>Candidatus Ratteibacteria</taxon>
    </lineage>
</organism>
<name>A0A2M7GX75_9BACT</name>
<sequence>GDDQPFITIEDLKGIKGIGEKKFKSLKNIITAYSYDKNINSEAELRMNINIESIERIKDALRKGGITDSDICNQIAVNIIDYRDRDDFPTSYFDPVTQKNY</sequence>
<comment type="caution">
    <text evidence="1">The sequence shown here is derived from an EMBL/GenBank/DDBJ whole genome shotgun (WGS) entry which is preliminary data.</text>
</comment>
<feature type="non-terminal residue" evidence="1">
    <location>
        <position position="101"/>
    </location>
</feature>
<evidence type="ECO:0000313" key="2">
    <source>
        <dbReference type="Proteomes" id="UP000230025"/>
    </source>
</evidence>
<dbReference type="AlphaFoldDB" id="A0A2M7GX75"/>
<reference evidence="2" key="1">
    <citation type="submission" date="2017-09" db="EMBL/GenBank/DDBJ databases">
        <title>Depth-based differentiation of microbial function through sediment-hosted aquifers and enrichment of novel symbionts in the deep terrestrial subsurface.</title>
        <authorList>
            <person name="Probst A.J."/>
            <person name="Ladd B."/>
            <person name="Jarett J.K."/>
            <person name="Geller-Mcgrath D.E."/>
            <person name="Sieber C.M.K."/>
            <person name="Emerson J.B."/>
            <person name="Anantharaman K."/>
            <person name="Thomas B.C."/>
            <person name="Malmstrom R."/>
            <person name="Stieglmeier M."/>
            <person name="Klingl A."/>
            <person name="Woyke T."/>
            <person name="Ryan C.M."/>
            <person name="Banfield J.F."/>
        </authorList>
    </citation>
    <scope>NUCLEOTIDE SEQUENCE [LARGE SCALE GENOMIC DNA]</scope>
</reference>
<dbReference type="EMBL" id="PFFY01000300">
    <property type="protein sequence ID" value="PIW32183.1"/>
    <property type="molecule type" value="Genomic_DNA"/>
</dbReference>
<dbReference type="InterPro" id="IPR010994">
    <property type="entry name" value="RuvA_2-like"/>
</dbReference>
<feature type="non-terminal residue" evidence="1">
    <location>
        <position position="1"/>
    </location>
</feature>
<dbReference type="SUPFAM" id="SSF47781">
    <property type="entry name" value="RuvA domain 2-like"/>
    <property type="match status" value="1"/>
</dbReference>
<accession>A0A2M7GX75</accession>
<proteinExistence type="predicted"/>
<dbReference type="Proteomes" id="UP000230025">
    <property type="component" value="Unassembled WGS sequence"/>
</dbReference>
<protein>
    <submittedName>
        <fullName evidence="1">Uncharacterized protein</fullName>
    </submittedName>
</protein>
<gene>
    <name evidence="1" type="ORF">COW28_06480</name>
</gene>
<evidence type="ECO:0000313" key="1">
    <source>
        <dbReference type="EMBL" id="PIW32183.1"/>
    </source>
</evidence>